<reference evidence="1" key="1">
    <citation type="submission" date="2022-03" db="EMBL/GenBank/DDBJ databases">
        <authorList>
            <person name="Alioto T."/>
            <person name="Alioto T."/>
            <person name="Gomez Garrido J."/>
        </authorList>
    </citation>
    <scope>NUCLEOTIDE SEQUENCE</scope>
</reference>
<accession>A0AAD1WAC6</accession>
<dbReference type="PANTHER" id="PTHR21301:SF10">
    <property type="entry name" value="REVERSE TRANSCRIPTASE DOMAIN-CONTAINING PROTEIN"/>
    <property type="match status" value="1"/>
</dbReference>
<protein>
    <submittedName>
        <fullName evidence="1">Uncharacterized protein</fullName>
    </submittedName>
</protein>
<proteinExistence type="predicted"/>
<sequence length="179" mass="20095">QFRDFCVSQSGGALDSTLLEQRSICSELATAADLIIKPSDKGGNIVLMDKDHYLEMCMEHLRDTQAYQKLTRDPTPQFLNKLKSILTPAFYNGIITQDEHKFILPHLTPTVATLYCLPKVHKNIHKPPGRPIVSGNGSITERSSKYLENLLHPIVVSLPSYLQDTKQTLILLENLILAQ</sequence>
<feature type="non-terminal residue" evidence="1">
    <location>
        <position position="1"/>
    </location>
</feature>
<evidence type="ECO:0000313" key="2">
    <source>
        <dbReference type="Proteomes" id="UP001295444"/>
    </source>
</evidence>
<dbReference type="EMBL" id="OW240917">
    <property type="protein sequence ID" value="CAH2301746.1"/>
    <property type="molecule type" value="Genomic_DNA"/>
</dbReference>
<gene>
    <name evidence="1" type="ORF">PECUL_23A000832</name>
</gene>
<keyword evidence="2" id="KW-1185">Reference proteome</keyword>
<dbReference type="PANTHER" id="PTHR21301">
    <property type="entry name" value="REVERSE TRANSCRIPTASE"/>
    <property type="match status" value="1"/>
</dbReference>
<dbReference type="AlphaFoldDB" id="A0AAD1WAC6"/>
<feature type="non-terminal residue" evidence="1">
    <location>
        <position position="179"/>
    </location>
</feature>
<organism evidence="1 2">
    <name type="scientific">Pelobates cultripes</name>
    <name type="common">Western spadefoot toad</name>
    <dbReference type="NCBI Taxonomy" id="61616"/>
    <lineage>
        <taxon>Eukaryota</taxon>
        <taxon>Metazoa</taxon>
        <taxon>Chordata</taxon>
        <taxon>Craniata</taxon>
        <taxon>Vertebrata</taxon>
        <taxon>Euteleostomi</taxon>
        <taxon>Amphibia</taxon>
        <taxon>Batrachia</taxon>
        <taxon>Anura</taxon>
        <taxon>Pelobatoidea</taxon>
        <taxon>Pelobatidae</taxon>
        <taxon>Pelobates</taxon>
    </lineage>
</organism>
<dbReference type="Proteomes" id="UP001295444">
    <property type="component" value="Chromosome 06"/>
</dbReference>
<name>A0AAD1WAC6_PELCU</name>
<evidence type="ECO:0000313" key="1">
    <source>
        <dbReference type="EMBL" id="CAH2301746.1"/>
    </source>
</evidence>